<organism evidence="1 2">
    <name type="scientific">Saponaria officinalis</name>
    <name type="common">Common soapwort</name>
    <name type="synonym">Lychnis saponaria</name>
    <dbReference type="NCBI Taxonomy" id="3572"/>
    <lineage>
        <taxon>Eukaryota</taxon>
        <taxon>Viridiplantae</taxon>
        <taxon>Streptophyta</taxon>
        <taxon>Embryophyta</taxon>
        <taxon>Tracheophyta</taxon>
        <taxon>Spermatophyta</taxon>
        <taxon>Magnoliopsida</taxon>
        <taxon>eudicotyledons</taxon>
        <taxon>Gunneridae</taxon>
        <taxon>Pentapetalae</taxon>
        <taxon>Caryophyllales</taxon>
        <taxon>Caryophyllaceae</taxon>
        <taxon>Caryophylleae</taxon>
        <taxon>Saponaria</taxon>
    </lineage>
</organism>
<evidence type="ECO:0000313" key="2">
    <source>
        <dbReference type="Proteomes" id="UP001443914"/>
    </source>
</evidence>
<accession>A0AAW1KTW4</accession>
<gene>
    <name evidence="1" type="ORF">RND81_05G033600</name>
</gene>
<keyword evidence="2" id="KW-1185">Reference proteome</keyword>
<dbReference type="PANTHER" id="PTHR48475:SF1">
    <property type="entry name" value="RNASE H TYPE-1 DOMAIN-CONTAINING PROTEIN"/>
    <property type="match status" value="1"/>
</dbReference>
<sequence>MKAFRRVRIAHIPREGNAMANKLAQRASGYDLVFGDDLVGVRVTQRQTKIKEEVVQVCGLNILESDSDWRSEIIKFLKDPSMKGINPKLKKQSYRYFLIEDELYRKDSQGILLKCLNSYSALLAMTEIHEGVCGAQQAGAKMRWLLLISAKYIEFYRP</sequence>
<name>A0AAW1KTW4_SAPOF</name>
<dbReference type="EMBL" id="JBDFQZ010000005">
    <property type="protein sequence ID" value="KAK9723912.1"/>
    <property type="molecule type" value="Genomic_DNA"/>
</dbReference>
<evidence type="ECO:0008006" key="3">
    <source>
        <dbReference type="Google" id="ProtNLM"/>
    </source>
</evidence>
<dbReference type="PANTHER" id="PTHR48475">
    <property type="entry name" value="RIBONUCLEASE H"/>
    <property type="match status" value="1"/>
</dbReference>
<dbReference type="AlphaFoldDB" id="A0AAW1KTW4"/>
<comment type="caution">
    <text evidence="1">The sequence shown here is derived from an EMBL/GenBank/DDBJ whole genome shotgun (WGS) entry which is preliminary data.</text>
</comment>
<reference evidence="1" key="1">
    <citation type="submission" date="2024-03" db="EMBL/GenBank/DDBJ databases">
        <title>WGS assembly of Saponaria officinalis var. Norfolk2.</title>
        <authorList>
            <person name="Jenkins J."/>
            <person name="Shu S."/>
            <person name="Grimwood J."/>
            <person name="Barry K."/>
            <person name="Goodstein D."/>
            <person name="Schmutz J."/>
            <person name="Leebens-Mack J."/>
            <person name="Osbourn A."/>
        </authorList>
    </citation>
    <scope>NUCLEOTIDE SEQUENCE [LARGE SCALE GENOMIC DNA]</scope>
    <source>
        <strain evidence="1">JIC</strain>
    </source>
</reference>
<protein>
    <recommendedName>
        <fullName evidence="3">RNase H type-1 domain-containing protein</fullName>
    </recommendedName>
</protein>
<evidence type="ECO:0000313" key="1">
    <source>
        <dbReference type="EMBL" id="KAK9723912.1"/>
    </source>
</evidence>
<proteinExistence type="predicted"/>
<dbReference type="Proteomes" id="UP001443914">
    <property type="component" value="Unassembled WGS sequence"/>
</dbReference>